<comment type="caution">
    <text evidence="2">The sequence shown here is derived from an EMBL/GenBank/DDBJ whole genome shotgun (WGS) entry which is preliminary data.</text>
</comment>
<sequence length="111" mass="11762">MAKADRHHMGPGSQGKGSGTGAMTELPEGILEENMVLSNRDKSRHSDQRGLDGKHVQTEQYQDHAGNRRDFDESGAPRAGTATGGDNTSGAQAPMTTTSGDDSSLASQHRR</sequence>
<proteinExistence type="predicted"/>
<evidence type="ECO:0000256" key="1">
    <source>
        <dbReference type="SAM" id="MobiDB-lite"/>
    </source>
</evidence>
<gene>
    <name evidence="2" type="ORF">GMJLKIPL_5086</name>
</gene>
<feature type="compositionally biased region" description="Polar residues" evidence="1">
    <location>
        <begin position="84"/>
        <end position="111"/>
    </location>
</feature>
<organism evidence="2 3">
    <name type="scientific">Methylobacterium isbiliense</name>
    <dbReference type="NCBI Taxonomy" id="315478"/>
    <lineage>
        <taxon>Bacteria</taxon>
        <taxon>Pseudomonadati</taxon>
        <taxon>Pseudomonadota</taxon>
        <taxon>Alphaproteobacteria</taxon>
        <taxon>Hyphomicrobiales</taxon>
        <taxon>Methylobacteriaceae</taxon>
        <taxon>Methylobacterium</taxon>
    </lineage>
</organism>
<dbReference type="EMBL" id="BPQQ01000068">
    <property type="protein sequence ID" value="GJE03135.1"/>
    <property type="molecule type" value="Genomic_DNA"/>
</dbReference>
<evidence type="ECO:0000313" key="3">
    <source>
        <dbReference type="Proteomes" id="UP001055153"/>
    </source>
</evidence>
<dbReference type="RefSeq" id="WP_238240532.1">
    <property type="nucleotide sequence ID" value="NZ_BPQQ01000068.1"/>
</dbReference>
<keyword evidence="3" id="KW-1185">Reference proteome</keyword>
<name>A0ABQ4SIU8_9HYPH</name>
<accession>A0ABQ4SIU8</accession>
<evidence type="ECO:0000313" key="2">
    <source>
        <dbReference type="EMBL" id="GJE03135.1"/>
    </source>
</evidence>
<feature type="compositionally biased region" description="Basic and acidic residues" evidence="1">
    <location>
        <begin position="39"/>
        <end position="72"/>
    </location>
</feature>
<reference evidence="2" key="2">
    <citation type="submission" date="2021-08" db="EMBL/GenBank/DDBJ databases">
        <authorList>
            <person name="Tani A."/>
            <person name="Ola A."/>
            <person name="Ogura Y."/>
            <person name="Katsura K."/>
            <person name="Hayashi T."/>
        </authorList>
    </citation>
    <scope>NUCLEOTIDE SEQUENCE</scope>
    <source>
        <strain evidence="2">DSM 17168</strain>
    </source>
</reference>
<reference evidence="2" key="1">
    <citation type="journal article" date="2021" name="Front. Microbiol.">
        <title>Comprehensive Comparative Genomics and Phenotyping of Methylobacterium Species.</title>
        <authorList>
            <person name="Alessa O."/>
            <person name="Ogura Y."/>
            <person name="Fujitani Y."/>
            <person name="Takami H."/>
            <person name="Hayashi T."/>
            <person name="Sahin N."/>
            <person name="Tani A."/>
        </authorList>
    </citation>
    <scope>NUCLEOTIDE SEQUENCE</scope>
    <source>
        <strain evidence="2">DSM 17168</strain>
    </source>
</reference>
<dbReference type="Proteomes" id="UP001055153">
    <property type="component" value="Unassembled WGS sequence"/>
</dbReference>
<feature type="region of interest" description="Disordered" evidence="1">
    <location>
        <begin position="1"/>
        <end position="111"/>
    </location>
</feature>
<protein>
    <submittedName>
        <fullName evidence="2">Uncharacterized protein</fullName>
    </submittedName>
</protein>